<evidence type="ECO:0000256" key="1">
    <source>
        <dbReference type="SAM" id="MobiDB-lite"/>
    </source>
</evidence>
<evidence type="ECO:0000313" key="2">
    <source>
        <dbReference type="EMBL" id="EOO04121.1"/>
    </source>
</evidence>
<dbReference type="Proteomes" id="UP000014074">
    <property type="component" value="Unassembled WGS sequence"/>
</dbReference>
<organism evidence="2 3">
    <name type="scientific">Phaeoacremonium minimum (strain UCR-PA7)</name>
    <name type="common">Esca disease fungus</name>
    <name type="synonym">Togninia minima</name>
    <dbReference type="NCBI Taxonomy" id="1286976"/>
    <lineage>
        <taxon>Eukaryota</taxon>
        <taxon>Fungi</taxon>
        <taxon>Dikarya</taxon>
        <taxon>Ascomycota</taxon>
        <taxon>Pezizomycotina</taxon>
        <taxon>Sordariomycetes</taxon>
        <taxon>Sordariomycetidae</taxon>
        <taxon>Togniniales</taxon>
        <taxon>Togniniaceae</taxon>
        <taxon>Phaeoacremonium</taxon>
    </lineage>
</organism>
<dbReference type="AlphaFoldDB" id="R8BXI9"/>
<dbReference type="KEGG" id="tmn:UCRPA7_404"/>
<dbReference type="GeneID" id="19324450"/>
<accession>R8BXI9</accession>
<evidence type="ECO:0000313" key="3">
    <source>
        <dbReference type="Proteomes" id="UP000014074"/>
    </source>
</evidence>
<dbReference type="OrthoDB" id="5211489at2759"/>
<reference evidence="3" key="1">
    <citation type="journal article" date="2013" name="Genome Announc.">
        <title>Draft genome sequence of the ascomycete Phaeoacremonium aleophilum strain UCR-PA7, a causal agent of the esca disease complex in grapevines.</title>
        <authorList>
            <person name="Blanco-Ulate B."/>
            <person name="Rolshausen P."/>
            <person name="Cantu D."/>
        </authorList>
    </citation>
    <scope>NUCLEOTIDE SEQUENCE [LARGE SCALE GENOMIC DNA]</scope>
    <source>
        <strain evidence="3">UCR-PA7</strain>
    </source>
</reference>
<proteinExistence type="predicted"/>
<keyword evidence="3" id="KW-1185">Reference proteome</keyword>
<name>R8BXI9_PHAM7</name>
<feature type="compositionally biased region" description="Basic and acidic residues" evidence="1">
    <location>
        <begin position="10"/>
        <end position="24"/>
    </location>
</feature>
<gene>
    <name evidence="2" type="ORF">UCRPA7_404</name>
</gene>
<protein>
    <submittedName>
        <fullName evidence="2">Uncharacterized protein</fullName>
    </submittedName>
</protein>
<feature type="compositionally biased region" description="Basic and acidic residues" evidence="1">
    <location>
        <begin position="54"/>
        <end position="68"/>
    </location>
</feature>
<dbReference type="RefSeq" id="XP_007911191.1">
    <property type="nucleotide sequence ID" value="XM_007913000.1"/>
</dbReference>
<dbReference type="EMBL" id="KB932800">
    <property type="protein sequence ID" value="EOO04121.1"/>
    <property type="molecule type" value="Genomic_DNA"/>
</dbReference>
<sequence length="68" mass="7354">MSGITDEAAVAEHDLIQHAEDDLNKAQGNQSNPVSGDPEQKKSYGLGEAPKQTSKVEKVKEALHINKK</sequence>
<feature type="region of interest" description="Disordered" evidence="1">
    <location>
        <begin position="1"/>
        <end position="68"/>
    </location>
</feature>
<dbReference type="HOGENOM" id="CLU_2795735_0_0_1"/>